<dbReference type="InterPro" id="IPR006527">
    <property type="entry name" value="F-box-assoc_dom_typ1"/>
</dbReference>
<reference evidence="2 3" key="1">
    <citation type="journal article" date="2023" name="Plants (Basel)">
        <title>Bridging the Gap: Combining Genomics and Transcriptomics Approaches to Understand Stylosanthes scabra, an Orphan Legume from the Brazilian Caatinga.</title>
        <authorList>
            <person name="Ferreira-Neto J.R.C."/>
            <person name="da Silva M.D."/>
            <person name="Binneck E."/>
            <person name="de Melo N.F."/>
            <person name="da Silva R.H."/>
            <person name="de Melo A.L.T.M."/>
            <person name="Pandolfi V."/>
            <person name="Bustamante F.O."/>
            <person name="Brasileiro-Vidal A.C."/>
            <person name="Benko-Iseppon A.M."/>
        </authorList>
    </citation>
    <scope>NUCLEOTIDE SEQUENCE [LARGE SCALE GENOMIC DNA]</scope>
    <source>
        <tissue evidence="2">Leaves</tissue>
    </source>
</reference>
<evidence type="ECO:0000313" key="2">
    <source>
        <dbReference type="EMBL" id="MED6131266.1"/>
    </source>
</evidence>
<dbReference type="InterPro" id="IPR001810">
    <property type="entry name" value="F-box_dom"/>
</dbReference>
<dbReference type="NCBIfam" id="TIGR01640">
    <property type="entry name" value="F_box_assoc_1"/>
    <property type="match status" value="1"/>
</dbReference>
<dbReference type="Pfam" id="PF07734">
    <property type="entry name" value="FBA_1"/>
    <property type="match status" value="1"/>
</dbReference>
<dbReference type="InterPro" id="IPR017451">
    <property type="entry name" value="F-box-assoc_interact_dom"/>
</dbReference>
<dbReference type="InterPro" id="IPR036047">
    <property type="entry name" value="F-box-like_dom_sf"/>
</dbReference>
<dbReference type="EMBL" id="JASCZI010060433">
    <property type="protein sequence ID" value="MED6131266.1"/>
    <property type="molecule type" value="Genomic_DNA"/>
</dbReference>
<dbReference type="PANTHER" id="PTHR31672">
    <property type="entry name" value="BNACNNG10540D PROTEIN"/>
    <property type="match status" value="1"/>
</dbReference>
<dbReference type="Proteomes" id="UP001341840">
    <property type="component" value="Unassembled WGS sequence"/>
</dbReference>
<dbReference type="SUPFAM" id="SSF81383">
    <property type="entry name" value="F-box domain"/>
    <property type="match status" value="1"/>
</dbReference>
<organism evidence="2 3">
    <name type="scientific">Stylosanthes scabra</name>
    <dbReference type="NCBI Taxonomy" id="79078"/>
    <lineage>
        <taxon>Eukaryota</taxon>
        <taxon>Viridiplantae</taxon>
        <taxon>Streptophyta</taxon>
        <taxon>Embryophyta</taxon>
        <taxon>Tracheophyta</taxon>
        <taxon>Spermatophyta</taxon>
        <taxon>Magnoliopsida</taxon>
        <taxon>eudicotyledons</taxon>
        <taxon>Gunneridae</taxon>
        <taxon>Pentapetalae</taxon>
        <taxon>rosids</taxon>
        <taxon>fabids</taxon>
        <taxon>Fabales</taxon>
        <taxon>Fabaceae</taxon>
        <taxon>Papilionoideae</taxon>
        <taxon>50 kb inversion clade</taxon>
        <taxon>dalbergioids sensu lato</taxon>
        <taxon>Dalbergieae</taxon>
        <taxon>Pterocarpus clade</taxon>
        <taxon>Stylosanthes</taxon>
    </lineage>
</organism>
<protein>
    <recommendedName>
        <fullName evidence="1">F-box domain-containing protein</fullName>
    </recommendedName>
</protein>
<comment type="caution">
    <text evidence="2">The sequence shown here is derived from an EMBL/GenBank/DDBJ whole genome shotgun (WGS) entry which is preliminary data.</text>
</comment>
<dbReference type="Pfam" id="PF00646">
    <property type="entry name" value="F-box"/>
    <property type="match status" value="1"/>
</dbReference>
<sequence length="406" mass="47062">MQSRRSSNSKPSSSAEEIERNEDLLMEILLRMGAITLTRFKCVSKRWCTLISSPYFCDRHVRRHANITKVTGILLEPEEDDDNPYTVNHNDIKPLFFDTTRYRSSSPFASVNIDPDDSAYLIQSCNGLLLCKIIHYYNDLVAPESFFLCNPTTNRYTFLPDPYEALESHESPWLYMNFAFDPSVSSEYTAICVWKVHEESSCYETMVCSSSDRSWRPCGTPLMAPANLGLHYGVYFKGSVHWICFDDDHDEMSLSLRFDLTEERLRDDTMPPMPDLDYFYFPAVACGHLNLVGFDDVSIYTNIIRVYQMANDYSEWILLHIVDLSLHWSRYIISRFDFTFKVLHLIPDTQGDCTHMALVMVVDNSLVVFRLKDHTLQRICGYFLKSSTEWPHSPPISFEYIESLGL</sequence>
<keyword evidence="3" id="KW-1185">Reference proteome</keyword>
<dbReference type="PANTHER" id="PTHR31672:SF13">
    <property type="entry name" value="F-BOX PROTEIN CPR30-LIKE"/>
    <property type="match status" value="1"/>
</dbReference>
<dbReference type="InterPro" id="IPR050796">
    <property type="entry name" value="SCF_F-box_component"/>
</dbReference>
<name>A0ABU6S565_9FABA</name>
<dbReference type="SMART" id="SM00256">
    <property type="entry name" value="FBOX"/>
    <property type="match status" value="1"/>
</dbReference>
<evidence type="ECO:0000313" key="3">
    <source>
        <dbReference type="Proteomes" id="UP001341840"/>
    </source>
</evidence>
<evidence type="ECO:0000259" key="1">
    <source>
        <dbReference type="SMART" id="SM00256"/>
    </source>
</evidence>
<proteinExistence type="predicted"/>
<accession>A0ABU6S565</accession>
<gene>
    <name evidence="2" type="ORF">PIB30_008306</name>
</gene>
<feature type="domain" description="F-box" evidence="1">
    <location>
        <begin position="22"/>
        <end position="60"/>
    </location>
</feature>